<evidence type="ECO:0000256" key="1">
    <source>
        <dbReference type="SAM" id="MobiDB-lite"/>
    </source>
</evidence>
<evidence type="ECO:0000313" key="2">
    <source>
        <dbReference type="EMBL" id="KAF5340712.1"/>
    </source>
</evidence>
<name>A0A8H5CF79_9AGAR</name>
<feature type="compositionally biased region" description="Basic residues" evidence="1">
    <location>
        <begin position="247"/>
        <end position="262"/>
    </location>
</feature>
<comment type="caution">
    <text evidence="2">The sequence shown here is derived from an EMBL/GenBank/DDBJ whole genome shotgun (WGS) entry which is preliminary data.</text>
</comment>
<organism evidence="2 3">
    <name type="scientific">Ephemerocybe angulata</name>
    <dbReference type="NCBI Taxonomy" id="980116"/>
    <lineage>
        <taxon>Eukaryota</taxon>
        <taxon>Fungi</taxon>
        <taxon>Dikarya</taxon>
        <taxon>Basidiomycota</taxon>
        <taxon>Agaricomycotina</taxon>
        <taxon>Agaricomycetes</taxon>
        <taxon>Agaricomycetidae</taxon>
        <taxon>Agaricales</taxon>
        <taxon>Agaricineae</taxon>
        <taxon>Psathyrellaceae</taxon>
        <taxon>Ephemerocybe</taxon>
    </lineage>
</organism>
<protein>
    <submittedName>
        <fullName evidence="2">Uncharacterized protein</fullName>
    </submittedName>
</protein>
<dbReference type="AlphaFoldDB" id="A0A8H5CF79"/>
<dbReference type="EMBL" id="JAACJK010000003">
    <property type="protein sequence ID" value="KAF5340712.1"/>
    <property type="molecule type" value="Genomic_DNA"/>
</dbReference>
<gene>
    <name evidence="2" type="ORF">D9611_007339</name>
</gene>
<sequence>MACLKQRRAAFWPARTQSTSLCPKSPRSTTQGPGYAERGVVALSVPILPPARSQEARIRPSHPSTFALAYNGTWQPLLAHRCLQLASNDAELPFLSLVAYTRVSRRRRVCARHRHPNSCPTTLSLVSFPTTGPNSHLDIGSSSVEAHLWYWRQDQEQQEPGSTSRAVKEEVPRHLHITTGAVLHGLCRFEARWCFYTTPESPLTITPLMRRRRSHVGWRPVPPPSPYHHMLTPRCRRVLNTTSPPRVQRRSLRHHHHHHHRVIAPASNDAPAQHPYPERPPASHGNSKCGAKAELLMNLDRHTQPMLAHPLRKFNFVTRASCISSWQPPFSSRRYTHQLPSPTLRVILYG</sequence>
<keyword evidence="3" id="KW-1185">Reference proteome</keyword>
<dbReference type="Proteomes" id="UP000541558">
    <property type="component" value="Unassembled WGS sequence"/>
</dbReference>
<accession>A0A8H5CF79</accession>
<evidence type="ECO:0000313" key="3">
    <source>
        <dbReference type="Proteomes" id="UP000541558"/>
    </source>
</evidence>
<reference evidence="2 3" key="1">
    <citation type="journal article" date="2020" name="ISME J.">
        <title>Uncovering the hidden diversity of litter-decomposition mechanisms in mushroom-forming fungi.</title>
        <authorList>
            <person name="Floudas D."/>
            <person name="Bentzer J."/>
            <person name="Ahren D."/>
            <person name="Johansson T."/>
            <person name="Persson P."/>
            <person name="Tunlid A."/>
        </authorList>
    </citation>
    <scope>NUCLEOTIDE SEQUENCE [LARGE SCALE GENOMIC DNA]</scope>
    <source>
        <strain evidence="2 3">CBS 175.51</strain>
    </source>
</reference>
<feature type="region of interest" description="Disordered" evidence="1">
    <location>
        <begin position="245"/>
        <end position="288"/>
    </location>
</feature>
<proteinExistence type="predicted"/>